<dbReference type="PROSITE" id="PS51257">
    <property type="entry name" value="PROKAR_LIPOPROTEIN"/>
    <property type="match status" value="1"/>
</dbReference>
<gene>
    <name evidence="2" type="ORF">KCV87_07355</name>
</gene>
<proteinExistence type="predicted"/>
<reference evidence="2" key="1">
    <citation type="submission" date="2021-04" db="EMBL/GenBank/DDBJ databases">
        <title>Genomic sequence of Actinosynnema pretiosum subsp. pretiosum ATCC 31280 (C-14919).</title>
        <authorList>
            <person name="Bai L."/>
            <person name="Wang X."/>
            <person name="Xiao Y."/>
        </authorList>
    </citation>
    <scope>NUCLEOTIDE SEQUENCE</scope>
    <source>
        <strain evidence="2">ATCC 31280</strain>
    </source>
</reference>
<protein>
    <submittedName>
        <fullName evidence="2">Uncharacterized protein</fullName>
    </submittedName>
</protein>
<feature type="transmembrane region" description="Helical" evidence="1">
    <location>
        <begin position="206"/>
        <end position="226"/>
    </location>
</feature>
<dbReference type="PROSITE" id="PS51318">
    <property type="entry name" value="TAT"/>
    <property type="match status" value="1"/>
</dbReference>
<keyword evidence="1" id="KW-0812">Transmembrane</keyword>
<evidence type="ECO:0000313" key="3">
    <source>
        <dbReference type="Proteomes" id="UP000677152"/>
    </source>
</evidence>
<name>A0AA45R5E9_9PSEU</name>
<keyword evidence="1" id="KW-1133">Transmembrane helix</keyword>
<evidence type="ECO:0000313" key="2">
    <source>
        <dbReference type="EMBL" id="QUF05882.1"/>
    </source>
</evidence>
<organism evidence="2 3">
    <name type="scientific">Actinosynnema pretiosum subsp. pretiosum</name>
    <dbReference type="NCBI Taxonomy" id="103721"/>
    <lineage>
        <taxon>Bacteria</taxon>
        <taxon>Bacillati</taxon>
        <taxon>Actinomycetota</taxon>
        <taxon>Actinomycetes</taxon>
        <taxon>Pseudonocardiales</taxon>
        <taxon>Pseudonocardiaceae</taxon>
        <taxon>Actinosynnema</taxon>
    </lineage>
</organism>
<evidence type="ECO:0000256" key="1">
    <source>
        <dbReference type="SAM" id="Phobius"/>
    </source>
</evidence>
<feature type="transmembrane region" description="Helical" evidence="1">
    <location>
        <begin position="346"/>
        <end position="366"/>
    </location>
</feature>
<dbReference type="Proteomes" id="UP000677152">
    <property type="component" value="Chromosome"/>
</dbReference>
<dbReference type="InterPro" id="IPR006311">
    <property type="entry name" value="TAT_signal"/>
</dbReference>
<dbReference type="EMBL" id="CP073249">
    <property type="protein sequence ID" value="QUF05882.1"/>
    <property type="molecule type" value="Genomic_DNA"/>
</dbReference>
<sequence>MTRAQADRGAAGTRRGLLRLRAALVLLSALACGAVTASFAGVTATATSVRERAAPAVLQAAAARHALADTHVEAVTALDSIVRARAGQGLGLLTGPGEEYEKRLALAGQYLNQVAEDNVAGPSASARIQLSVELISAYAGWIGQAGAHLHRDPTRLLGATDLWYASRVLTTPGSGVLGHLDELLADQRAALDGLLAGTTTTAVGTLGLLLPVLALAALLVVAQVRLSRRFRRTWNPPLLAATALAAALAGMALWAAHTQARVEAAAAEVVAVAEGWQGHTDEATELARTKLLGMLGPDCPDACGPTVAEVDAADLPAGAATLVDDPVLTDRALAARTELADADHEAWTALAPLCGALLVALVLLGLHPRLDEYRFRPR</sequence>
<keyword evidence="1" id="KW-0472">Membrane</keyword>
<accession>A0AA45R5E9</accession>
<dbReference type="AlphaFoldDB" id="A0AA45R5E9"/>
<feature type="transmembrane region" description="Helical" evidence="1">
    <location>
        <begin position="238"/>
        <end position="256"/>
    </location>
</feature>